<protein>
    <submittedName>
        <fullName evidence="2">Uncharacterized protein</fullName>
    </submittedName>
</protein>
<evidence type="ECO:0000313" key="3">
    <source>
        <dbReference type="Proteomes" id="UP001359485"/>
    </source>
</evidence>
<dbReference type="Proteomes" id="UP001359485">
    <property type="component" value="Unassembled WGS sequence"/>
</dbReference>
<accession>A0ABR1ANK1</accession>
<keyword evidence="1" id="KW-1133">Transmembrane helix</keyword>
<evidence type="ECO:0000256" key="1">
    <source>
        <dbReference type="SAM" id="Phobius"/>
    </source>
</evidence>
<dbReference type="EMBL" id="JAWJWF010000046">
    <property type="protein sequence ID" value="KAK6624071.1"/>
    <property type="molecule type" value="Genomic_DNA"/>
</dbReference>
<sequence length="374" mass="43143">MYGGKPSRADEKRIAADRSMNLPEDRHPLLYVYVDVDHQQPDKFRSRCISRGATALLGKWPDHLTFSWMMGVIGLVSLLTCFLIIIVALVMASAGHHYGRRSLLEKCERNAHVVQFVHMKNLEDLTVNENATYFVEILTNDRIRNDSLCSIESFLKKTTSPVFLVLILVNSSQENLTSVEDLERAHTNFVTITFDMNTFFNRTLFANFQSNDPKFLTFLAKILVSWNVGGTVLDTKLKYLKDRNTIFPADEKDVSLGTYENDVVLISVKRFCHAYIFDILKTIAETRDIVKYNQVEIIENAKKRFCRGKWNCRGVKFVPSSTFCTVRKKNDNCAFLVSKPSKEMNTTQFHRLKKTLVHRKEYEDTRNVRPTQMA</sequence>
<name>A0ABR1ANK1_POLSC</name>
<keyword evidence="1" id="KW-0812">Transmembrane</keyword>
<gene>
    <name evidence="2" type="ORF">RUM44_010929</name>
</gene>
<organism evidence="2 3">
    <name type="scientific">Polyplax serrata</name>
    <name type="common">Common mouse louse</name>
    <dbReference type="NCBI Taxonomy" id="468196"/>
    <lineage>
        <taxon>Eukaryota</taxon>
        <taxon>Metazoa</taxon>
        <taxon>Ecdysozoa</taxon>
        <taxon>Arthropoda</taxon>
        <taxon>Hexapoda</taxon>
        <taxon>Insecta</taxon>
        <taxon>Pterygota</taxon>
        <taxon>Neoptera</taxon>
        <taxon>Paraneoptera</taxon>
        <taxon>Psocodea</taxon>
        <taxon>Troctomorpha</taxon>
        <taxon>Phthiraptera</taxon>
        <taxon>Anoplura</taxon>
        <taxon>Polyplacidae</taxon>
        <taxon>Polyplax</taxon>
    </lineage>
</organism>
<reference evidence="2 3" key="1">
    <citation type="submission" date="2023-09" db="EMBL/GenBank/DDBJ databases">
        <title>Genomes of two closely related lineages of the louse Polyplax serrata with different host specificities.</title>
        <authorList>
            <person name="Martinu J."/>
            <person name="Tarabai H."/>
            <person name="Stefka J."/>
            <person name="Hypsa V."/>
        </authorList>
    </citation>
    <scope>NUCLEOTIDE SEQUENCE [LARGE SCALE GENOMIC DNA]</scope>
    <source>
        <strain evidence="2">98ZLc_SE</strain>
    </source>
</reference>
<keyword evidence="3" id="KW-1185">Reference proteome</keyword>
<evidence type="ECO:0000313" key="2">
    <source>
        <dbReference type="EMBL" id="KAK6624071.1"/>
    </source>
</evidence>
<comment type="caution">
    <text evidence="2">The sequence shown here is derived from an EMBL/GenBank/DDBJ whole genome shotgun (WGS) entry which is preliminary data.</text>
</comment>
<feature type="transmembrane region" description="Helical" evidence="1">
    <location>
        <begin position="66"/>
        <end position="92"/>
    </location>
</feature>
<keyword evidence="1" id="KW-0472">Membrane</keyword>
<proteinExistence type="predicted"/>